<dbReference type="AlphaFoldDB" id="A0A151WI59"/>
<organism evidence="1 2">
    <name type="scientific">Mycetomoellerius zeteki</name>
    <dbReference type="NCBI Taxonomy" id="64791"/>
    <lineage>
        <taxon>Eukaryota</taxon>
        <taxon>Metazoa</taxon>
        <taxon>Ecdysozoa</taxon>
        <taxon>Arthropoda</taxon>
        <taxon>Hexapoda</taxon>
        <taxon>Insecta</taxon>
        <taxon>Pterygota</taxon>
        <taxon>Neoptera</taxon>
        <taxon>Endopterygota</taxon>
        <taxon>Hymenoptera</taxon>
        <taxon>Apocrita</taxon>
        <taxon>Aculeata</taxon>
        <taxon>Formicoidea</taxon>
        <taxon>Formicidae</taxon>
        <taxon>Myrmicinae</taxon>
        <taxon>Mycetomoellerius</taxon>
    </lineage>
</organism>
<evidence type="ECO:0000313" key="1">
    <source>
        <dbReference type="EMBL" id="KYQ47549.1"/>
    </source>
</evidence>
<dbReference type="Proteomes" id="UP000075809">
    <property type="component" value="Unassembled WGS sequence"/>
</dbReference>
<keyword evidence="2" id="KW-1185">Reference proteome</keyword>
<evidence type="ECO:0000313" key="2">
    <source>
        <dbReference type="Proteomes" id="UP000075809"/>
    </source>
</evidence>
<accession>A0A151WI59</accession>
<reference evidence="1 2" key="1">
    <citation type="submission" date="2015-09" db="EMBL/GenBank/DDBJ databases">
        <title>Trachymyrmex zeteki WGS genome.</title>
        <authorList>
            <person name="Nygaard S."/>
            <person name="Hu H."/>
            <person name="Boomsma J."/>
            <person name="Zhang G."/>
        </authorList>
    </citation>
    <scope>NUCLEOTIDE SEQUENCE [LARGE SCALE GENOMIC DNA]</scope>
    <source>
        <strain evidence="1">Tzet28-1</strain>
        <tissue evidence="1">Whole body</tissue>
    </source>
</reference>
<name>A0A151WI59_9HYME</name>
<sequence>MIGLLTPSTIWKNALLTEFLLNDGIASDRYALPVYLGKASFVDQFTN</sequence>
<gene>
    <name evidence="1" type="ORF">ALC60_13304</name>
</gene>
<dbReference type="EMBL" id="KQ983089">
    <property type="protein sequence ID" value="KYQ47549.1"/>
    <property type="molecule type" value="Genomic_DNA"/>
</dbReference>
<proteinExistence type="predicted"/>
<protein>
    <submittedName>
        <fullName evidence="1">Uncharacterized protein</fullName>
    </submittedName>
</protein>